<proteinExistence type="predicted"/>
<dbReference type="AlphaFoldDB" id="A0A934JZP0"/>
<evidence type="ECO:0000313" key="2">
    <source>
        <dbReference type="Proteomes" id="UP000612893"/>
    </source>
</evidence>
<dbReference type="Proteomes" id="UP000612893">
    <property type="component" value="Unassembled WGS sequence"/>
</dbReference>
<dbReference type="RefSeq" id="WP_338202063.1">
    <property type="nucleotide sequence ID" value="NZ_JAEKNR010000132.1"/>
</dbReference>
<keyword evidence="2" id="KW-1185">Reference proteome</keyword>
<organism evidence="1 2">
    <name type="scientific">Candidatus Nephthysia bennettiae</name>
    <dbReference type="NCBI Taxonomy" id="3127016"/>
    <lineage>
        <taxon>Bacteria</taxon>
        <taxon>Bacillati</taxon>
        <taxon>Candidatus Dormiibacterota</taxon>
        <taxon>Candidatus Dormibacteria</taxon>
        <taxon>Candidatus Dormibacterales</taxon>
        <taxon>Candidatus Dormibacteraceae</taxon>
        <taxon>Candidatus Nephthysia</taxon>
    </lineage>
</organism>
<accession>A0A934JZP0</accession>
<dbReference type="EMBL" id="JAEKNR010000132">
    <property type="protein sequence ID" value="MBJ7598856.1"/>
    <property type="molecule type" value="Genomic_DNA"/>
</dbReference>
<gene>
    <name evidence="1" type="ORF">JF922_12345</name>
</gene>
<name>A0A934JZP0_9BACT</name>
<protein>
    <submittedName>
        <fullName evidence="1">Uncharacterized protein</fullName>
    </submittedName>
</protein>
<comment type="caution">
    <text evidence="1">The sequence shown here is derived from an EMBL/GenBank/DDBJ whole genome shotgun (WGS) entry which is preliminary data.</text>
</comment>
<reference evidence="1" key="1">
    <citation type="submission" date="2020-10" db="EMBL/GenBank/DDBJ databases">
        <title>Ca. Dormibacterota MAGs.</title>
        <authorList>
            <person name="Montgomery K."/>
        </authorList>
    </citation>
    <scope>NUCLEOTIDE SEQUENCE [LARGE SCALE GENOMIC DNA]</scope>
    <source>
        <strain evidence="1">SC8812_S17_10</strain>
    </source>
</reference>
<evidence type="ECO:0000313" key="1">
    <source>
        <dbReference type="EMBL" id="MBJ7598856.1"/>
    </source>
</evidence>
<sequence>MSRPTMFEDANRDIERLTREALARRMRQQQLDRVVHAIDDLLFQLEDLNLQGVDRVPARLRERAGQILEAVPGPEDEEFRIRYRVLPMMDVLFRAQEILFRLRDPRRPTYADNEDELSAI</sequence>